<reference evidence="11" key="1">
    <citation type="submission" date="2019-10" db="EMBL/GenBank/DDBJ databases">
        <title>Short sand fly seasons in Tbilisi, Georgia, hinder development of host immunity to saliva of the visceral leishmaniasis vector Phlebotomus kandelakii.</title>
        <authorList>
            <person name="Oliveira F."/>
            <person name="Giorgobiani E."/>
            <person name="Guimaraes-Costa A.B."/>
            <person name="Abdeladhim M."/>
            <person name="Oristian J."/>
            <person name="Tskhvaradze L."/>
            <person name="Tsertsvadze N."/>
            <person name="Zakalashvili M."/>
            <person name="Valenzuela J.G."/>
            <person name="Kamhawi S."/>
        </authorList>
    </citation>
    <scope>NUCLEOTIDE SEQUENCE</scope>
    <source>
        <strain evidence="11">Wild-capture in Tbilisi</strain>
        <tissue evidence="11">Salivary glands</tissue>
    </source>
</reference>
<dbReference type="Pfam" id="PF01762">
    <property type="entry name" value="Galactosyl_T"/>
    <property type="match status" value="1"/>
</dbReference>
<keyword evidence="6" id="KW-0735">Signal-anchor</keyword>
<evidence type="ECO:0000256" key="7">
    <source>
        <dbReference type="ARBA" id="ARBA00022989"/>
    </source>
</evidence>
<protein>
    <recommendedName>
        <fullName evidence="10">Hexosyltransferase</fullName>
        <ecNumber evidence="10">2.4.1.-</ecNumber>
    </recommendedName>
</protein>
<evidence type="ECO:0000256" key="2">
    <source>
        <dbReference type="ARBA" id="ARBA00008661"/>
    </source>
</evidence>
<comment type="similarity">
    <text evidence="2 10">Belongs to the glycosyltransferase 31 family.</text>
</comment>
<evidence type="ECO:0000313" key="11">
    <source>
        <dbReference type="EMBL" id="NBJ59419.1"/>
    </source>
</evidence>
<evidence type="ECO:0000256" key="8">
    <source>
        <dbReference type="ARBA" id="ARBA00023034"/>
    </source>
</evidence>
<evidence type="ECO:0000256" key="10">
    <source>
        <dbReference type="RuleBase" id="RU363063"/>
    </source>
</evidence>
<dbReference type="GO" id="GO:0000139">
    <property type="term" value="C:Golgi membrane"/>
    <property type="evidence" value="ECO:0007669"/>
    <property type="project" value="UniProtKB-SubCell"/>
</dbReference>
<evidence type="ECO:0000256" key="4">
    <source>
        <dbReference type="ARBA" id="ARBA00022679"/>
    </source>
</evidence>
<keyword evidence="3 10" id="KW-0328">Glycosyltransferase</keyword>
<keyword evidence="5" id="KW-0812">Transmembrane</keyword>
<proteinExistence type="inferred from homology"/>
<comment type="subcellular location">
    <subcellularLocation>
        <location evidence="1 10">Golgi apparatus membrane</location>
        <topology evidence="1 10">Single-pass type II membrane protein</topology>
    </subcellularLocation>
</comment>
<organism evidence="11">
    <name type="scientific">Phlebotomus kandelakii</name>
    <dbReference type="NCBI Taxonomy" id="1109342"/>
    <lineage>
        <taxon>Eukaryota</taxon>
        <taxon>Metazoa</taxon>
        <taxon>Ecdysozoa</taxon>
        <taxon>Arthropoda</taxon>
        <taxon>Hexapoda</taxon>
        <taxon>Insecta</taxon>
        <taxon>Pterygota</taxon>
        <taxon>Neoptera</taxon>
        <taxon>Endopterygota</taxon>
        <taxon>Diptera</taxon>
        <taxon>Nematocera</taxon>
        <taxon>Psychodoidea</taxon>
        <taxon>Psychodidae</taxon>
        <taxon>Phlebotomus</taxon>
        <taxon>Larroussius</taxon>
    </lineage>
</organism>
<evidence type="ECO:0000256" key="6">
    <source>
        <dbReference type="ARBA" id="ARBA00022968"/>
    </source>
</evidence>
<dbReference type="PANTHER" id="PTHR11214">
    <property type="entry name" value="BETA-1,3-N-ACETYLGLUCOSAMINYLTRANSFERASE"/>
    <property type="match status" value="1"/>
</dbReference>
<evidence type="ECO:0000256" key="1">
    <source>
        <dbReference type="ARBA" id="ARBA00004323"/>
    </source>
</evidence>
<sequence length="180" mass="20542">MLTVALVVTVMLLTRPKPRPRVQLLNLIDFHYVIDQGSCEVMQQQPLLLILVHSAPANQHKRRVIRETWGAWRRDVRTLFLLGAVGAERQVEVELEAQWYGDVIQGSFLDTYRNLTYKHAMALHWSSTRCPEAHFLLKADDDIFVNTPAIVDFLTTAPKTAIMCTHLDGNPVLRNVASVW</sequence>
<name>A0A6B2E7Y3_9DIPT</name>
<keyword evidence="4 11" id="KW-0808">Transferase</keyword>
<dbReference type="Gene3D" id="3.90.550.50">
    <property type="match status" value="1"/>
</dbReference>
<evidence type="ECO:0000256" key="9">
    <source>
        <dbReference type="ARBA" id="ARBA00023136"/>
    </source>
</evidence>
<evidence type="ECO:0000256" key="5">
    <source>
        <dbReference type="ARBA" id="ARBA00022692"/>
    </source>
</evidence>
<keyword evidence="8 10" id="KW-0333">Golgi apparatus</keyword>
<keyword evidence="7" id="KW-1133">Transmembrane helix</keyword>
<dbReference type="PANTHER" id="PTHR11214:SF376">
    <property type="entry name" value="HEXOSYLTRANSFERASE"/>
    <property type="match status" value="1"/>
</dbReference>
<dbReference type="InterPro" id="IPR002659">
    <property type="entry name" value="Glyco_trans_31"/>
</dbReference>
<dbReference type="AlphaFoldDB" id="A0A6B2E7Y3"/>
<dbReference type="EMBL" id="GIFK01001716">
    <property type="protein sequence ID" value="NBJ59419.1"/>
    <property type="molecule type" value="Transcribed_RNA"/>
</dbReference>
<dbReference type="GO" id="GO:0016758">
    <property type="term" value="F:hexosyltransferase activity"/>
    <property type="evidence" value="ECO:0007669"/>
    <property type="project" value="InterPro"/>
</dbReference>
<dbReference type="EC" id="2.4.1.-" evidence="10"/>
<evidence type="ECO:0000256" key="3">
    <source>
        <dbReference type="ARBA" id="ARBA00022676"/>
    </source>
</evidence>
<accession>A0A6B2E7Y3</accession>
<keyword evidence="9" id="KW-0472">Membrane</keyword>
<dbReference type="GO" id="GO:0006493">
    <property type="term" value="P:protein O-linked glycosylation"/>
    <property type="evidence" value="ECO:0007669"/>
    <property type="project" value="TreeGrafter"/>
</dbReference>